<proteinExistence type="predicted"/>
<accession>A0A0N4UUC4</accession>
<keyword evidence="2" id="KW-1185">Reference proteome</keyword>
<evidence type="ECO:0000313" key="1">
    <source>
        <dbReference type="EMBL" id="VDD85546.1"/>
    </source>
</evidence>
<reference evidence="3" key="1">
    <citation type="submission" date="2017-02" db="UniProtKB">
        <authorList>
            <consortium name="WormBaseParasite"/>
        </authorList>
    </citation>
    <scope>IDENTIFICATION</scope>
</reference>
<evidence type="ECO:0000313" key="2">
    <source>
        <dbReference type="Proteomes" id="UP000274131"/>
    </source>
</evidence>
<sequence>TLQFEIRKEQQAINSFRELDEWCNYANDSFKETAMEYEFADRLAAKHSKSRLKEYEQIAYENFPRLRPKVNYIHVAESQMVKGYFGFYCATKAIELRLQNVKGNVCRISIIEY</sequence>
<dbReference type="AlphaFoldDB" id="A0A0N4UUC4"/>
<dbReference type="WBParaSite" id="EVEC_0000098001-mRNA-1">
    <property type="protein sequence ID" value="EVEC_0000098001-mRNA-1"/>
    <property type="gene ID" value="EVEC_0000098001"/>
</dbReference>
<protein>
    <submittedName>
        <fullName evidence="3">DUF1311 domain-containing protein</fullName>
    </submittedName>
</protein>
<evidence type="ECO:0000313" key="3">
    <source>
        <dbReference type="WBParaSite" id="EVEC_0000098001-mRNA-1"/>
    </source>
</evidence>
<gene>
    <name evidence="1" type="ORF">EVEC_LOCUS689</name>
</gene>
<reference evidence="1 2" key="2">
    <citation type="submission" date="2018-10" db="EMBL/GenBank/DDBJ databases">
        <authorList>
            <consortium name="Pathogen Informatics"/>
        </authorList>
    </citation>
    <scope>NUCLEOTIDE SEQUENCE [LARGE SCALE GENOMIC DNA]</scope>
</reference>
<dbReference type="InterPro" id="IPR005049">
    <property type="entry name" value="STL-like"/>
</dbReference>
<name>A0A0N4UUC4_ENTVE</name>
<dbReference type="EMBL" id="UXUI01002363">
    <property type="protein sequence ID" value="VDD85546.1"/>
    <property type="molecule type" value="Genomic_DNA"/>
</dbReference>
<dbReference type="Pfam" id="PF03385">
    <property type="entry name" value="STELLO"/>
    <property type="match status" value="1"/>
</dbReference>
<organism evidence="3">
    <name type="scientific">Enterobius vermicularis</name>
    <name type="common">Human pinworm</name>
    <dbReference type="NCBI Taxonomy" id="51028"/>
    <lineage>
        <taxon>Eukaryota</taxon>
        <taxon>Metazoa</taxon>
        <taxon>Ecdysozoa</taxon>
        <taxon>Nematoda</taxon>
        <taxon>Chromadorea</taxon>
        <taxon>Rhabditida</taxon>
        <taxon>Spirurina</taxon>
        <taxon>Oxyuridomorpha</taxon>
        <taxon>Oxyuroidea</taxon>
        <taxon>Oxyuridae</taxon>
        <taxon>Enterobius</taxon>
    </lineage>
</organism>
<dbReference type="Proteomes" id="UP000274131">
    <property type="component" value="Unassembled WGS sequence"/>
</dbReference>